<dbReference type="InterPro" id="IPR012902">
    <property type="entry name" value="N_methyl_site"/>
</dbReference>
<dbReference type="GO" id="GO:0009986">
    <property type="term" value="C:cell surface"/>
    <property type="evidence" value="ECO:0007669"/>
    <property type="project" value="UniProtKB-SubCell"/>
</dbReference>
<dbReference type="PROSITE" id="PS00409">
    <property type="entry name" value="PROKAR_NTER_METHYL"/>
    <property type="match status" value="1"/>
</dbReference>
<accession>A0A5D4QSU0</accession>
<comment type="caution">
    <text evidence="4">The sequence shown here is derived from an EMBL/GenBank/DDBJ whole genome shotgun (WGS) entry which is preliminary data.</text>
</comment>
<evidence type="ECO:0000256" key="3">
    <source>
        <dbReference type="SAM" id="Phobius"/>
    </source>
</evidence>
<keyword evidence="3" id="KW-1133">Transmembrane helix</keyword>
<feature type="transmembrane region" description="Helical" evidence="3">
    <location>
        <begin position="35"/>
        <end position="53"/>
    </location>
</feature>
<evidence type="ECO:0000256" key="1">
    <source>
        <dbReference type="ARBA" id="ARBA00004241"/>
    </source>
</evidence>
<evidence type="ECO:0008006" key="6">
    <source>
        <dbReference type="Google" id="ProtNLM"/>
    </source>
</evidence>
<comment type="subcellular location">
    <subcellularLocation>
        <location evidence="1">Cell surface</location>
    </subcellularLocation>
</comment>
<evidence type="ECO:0000256" key="2">
    <source>
        <dbReference type="ARBA" id="ARBA00023287"/>
    </source>
</evidence>
<proteinExistence type="predicted"/>
<keyword evidence="3" id="KW-0472">Membrane</keyword>
<keyword evidence="2" id="KW-0178">Competence</keyword>
<gene>
    <name evidence="4" type="ORF">FZD51_24560</name>
</gene>
<reference evidence="4 5" key="1">
    <citation type="submission" date="2019-08" db="EMBL/GenBank/DDBJ databases">
        <title>Bacillus genomes from the desert of Cuatro Cienegas, Coahuila.</title>
        <authorList>
            <person name="Olmedo-Alvarez G."/>
        </authorList>
    </citation>
    <scope>NUCLEOTIDE SEQUENCE [LARGE SCALE GENOMIC DNA]</scope>
    <source>
        <strain evidence="4 5">CH446_14T</strain>
    </source>
</reference>
<dbReference type="RefSeq" id="WP_148977077.1">
    <property type="nucleotide sequence ID" value="NZ_JBNIKU010000022.1"/>
</dbReference>
<dbReference type="Proteomes" id="UP000322139">
    <property type="component" value="Unassembled WGS sequence"/>
</dbReference>
<dbReference type="GO" id="GO:0030420">
    <property type="term" value="P:establishment of competence for transformation"/>
    <property type="evidence" value="ECO:0007669"/>
    <property type="project" value="UniProtKB-KW"/>
</dbReference>
<evidence type="ECO:0000313" key="5">
    <source>
        <dbReference type="Proteomes" id="UP000322139"/>
    </source>
</evidence>
<keyword evidence="3" id="KW-0812">Transmembrane</keyword>
<name>A0A5D4QSU0_9BACI</name>
<evidence type="ECO:0000313" key="4">
    <source>
        <dbReference type="EMBL" id="TYS41026.1"/>
    </source>
</evidence>
<dbReference type="EMBL" id="VTER01000020">
    <property type="protein sequence ID" value="TYS41026.1"/>
    <property type="molecule type" value="Genomic_DNA"/>
</dbReference>
<sequence length="77" mass="7849">MMKSMLTKINNCVIGLYANAKSKVQNEAGVSTIEWVGLAAVVVALMFAVAGAMSGQGSGLASAIVTKISDMIDSIGN</sequence>
<protein>
    <recommendedName>
        <fullName evidence="6">Flp family type IVb pilin</fullName>
    </recommendedName>
</protein>
<dbReference type="AlphaFoldDB" id="A0A5D4QSU0"/>
<organism evidence="4 5">
    <name type="scientific">Bacillus infantis</name>
    <dbReference type="NCBI Taxonomy" id="324767"/>
    <lineage>
        <taxon>Bacteria</taxon>
        <taxon>Bacillati</taxon>
        <taxon>Bacillota</taxon>
        <taxon>Bacilli</taxon>
        <taxon>Bacillales</taxon>
        <taxon>Bacillaceae</taxon>
        <taxon>Bacillus</taxon>
    </lineage>
</organism>